<protein>
    <recommendedName>
        <fullName evidence="1">AAA+ ATPase domain-containing protein</fullName>
    </recommendedName>
</protein>
<organism evidence="2 3">
    <name type="scientific">Lachnoanaerobaculum saburreum DSM 3986</name>
    <dbReference type="NCBI Taxonomy" id="887325"/>
    <lineage>
        <taxon>Bacteria</taxon>
        <taxon>Bacillati</taxon>
        <taxon>Bacillota</taxon>
        <taxon>Clostridia</taxon>
        <taxon>Lachnospirales</taxon>
        <taxon>Lachnospiraceae</taxon>
        <taxon>Lachnoanaerobaculum</taxon>
    </lineage>
</organism>
<comment type="caution">
    <text evidence="2">The sequence shown here is derived from an EMBL/GenBank/DDBJ whole genome shotgun (WGS) entry which is preliminary data.</text>
</comment>
<dbReference type="eggNOG" id="COG1131">
    <property type="taxonomic scope" value="Bacteria"/>
</dbReference>
<dbReference type="InterPro" id="IPR051396">
    <property type="entry name" value="Bact_Antivir_Def_Nuclease"/>
</dbReference>
<dbReference type="Proteomes" id="UP000003434">
    <property type="component" value="Unassembled WGS sequence"/>
</dbReference>
<evidence type="ECO:0000259" key="1">
    <source>
        <dbReference type="SMART" id="SM00382"/>
    </source>
</evidence>
<dbReference type="AlphaFoldDB" id="E6LRQ0"/>
<dbReference type="InterPro" id="IPR038729">
    <property type="entry name" value="Rad50/SbcC_AAA"/>
</dbReference>
<dbReference type="Pfam" id="PF13476">
    <property type="entry name" value="AAA_23"/>
    <property type="match status" value="1"/>
</dbReference>
<dbReference type="PANTHER" id="PTHR43581">
    <property type="entry name" value="ATP/GTP PHOSPHATASE"/>
    <property type="match status" value="1"/>
</dbReference>
<dbReference type="InterPro" id="IPR027417">
    <property type="entry name" value="P-loop_NTPase"/>
</dbReference>
<name>E6LRQ0_9FIRM</name>
<evidence type="ECO:0000313" key="2">
    <source>
        <dbReference type="EMBL" id="EFU75513.1"/>
    </source>
</evidence>
<dbReference type="Gene3D" id="3.40.50.300">
    <property type="entry name" value="P-loop containing nucleotide triphosphate hydrolases"/>
    <property type="match status" value="1"/>
</dbReference>
<dbReference type="GO" id="GO:0016887">
    <property type="term" value="F:ATP hydrolysis activity"/>
    <property type="evidence" value="ECO:0007669"/>
    <property type="project" value="InterPro"/>
</dbReference>
<gene>
    <name evidence="2" type="ORF">HMPREF0381_2635</name>
</gene>
<dbReference type="RefSeq" id="WP_008752395.1">
    <property type="nucleotide sequence ID" value="NZ_GL622296.1"/>
</dbReference>
<dbReference type="InterPro" id="IPR003593">
    <property type="entry name" value="AAA+_ATPase"/>
</dbReference>
<accession>E6LRQ0</accession>
<sequence>MNEQVLKMKIQNIKGIKLLDFEFPLRSGIYAITGENGSGKSTLISCASSVFYQMPMIEFFGRPENASINFMLNEMTRSWECNGKVWTSQSSKNRMNISGFYEGSIIFGNRFKDTNISTINKLDNLTKNDLEPAREFVYKNLGQILKNDEEFYKELFLVKKNSAKNIGLTREAFCIKKAGNQFISQPRMSTGENLLLSILQSLEYVRKRRKKNNEYPCIVFLDEIELALHSSALRRLVVFLKHIAEELELSIFFSTHSIDLLREIKAQNIFYLSSFWDNDIMVTNPCYPAYATRNLYGDDGYGNDMVILVEDDLAKLIIEKLLLEKQLVNNIRIKILPTGGWTNTITMAYDVTTSNLLQKGTKLAVVLDKDIKDEVPDFFSRHKQYSGIKVDFLPIASLEKYLYSKLVRDKDKKLFILLDTYLFQKRPLLDILNQYQKEVKAKDNDGKSLYGVLINEVKSMRKDRENLVEIIVKYIIENEKQSVEELSNYVINKVKA</sequence>
<dbReference type="SMART" id="SM00382">
    <property type="entry name" value="AAA"/>
    <property type="match status" value="1"/>
</dbReference>
<dbReference type="GO" id="GO:0006302">
    <property type="term" value="P:double-strand break repair"/>
    <property type="evidence" value="ECO:0007669"/>
    <property type="project" value="InterPro"/>
</dbReference>
<dbReference type="EMBL" id="AEPW01000103">
    <property type="protein sequence ID" value="EFU75513.1"/>
    <property type="molecule type" value="Genomic_DNA"/>
</dbReference>
<dbReference type="SUPFAM" id="SSF52540">
    <property type="entry name" value="P-loop containing nucleoside triphosphate hydrolases"/>
    <property type="match status" value="1"/>
</dbReference>
<dbReference type="PANTHER" id="PTHR43581:SF4">
    <property type="entry name" value="ATP_GTP PHOSPHATASE"/>
    <property type="match status" value="1"/>
</dbReference>
<feature type="domain" description="AAA+ ATPase" evidence="1">
    <location>
        <begin position="26"/>
        <end position="263"/>
    </location>
</feature>
<evidence type="ECO:0000313" key="3">
    <source>
        <dbReference type="Proteomes" id="UP000003434"/>
    </source>
</evidence>
<proteinExistence type="predicted"/>
<dbReference type="HOGENOM" id="CLU_562203_0_0_9"/>
<reference evidence="2 3" key="1">
    <citation type="submission" date="2010-12" db="EMBL/GenBank/DDBJ databases">
        <authorList>
            <person name="Muzny D."/>
            <person name="Qin X."/>
            <person name="Deng J."/>
            <person name="Jiang H."/>
            <person name="Liu Y."/>
            <person name="Qu J."/>
            <person name="Song X.-Z."/>
            <person name="Zhang L."/>
            <person name="Thornton R."/>
            <person name="Coyle M."/>
            <person name="Francisco L."/>
            <person name="Jackson L."/>
            <person name="Javaid M."/>
            <person name="Korchina V."/>
            <person name="Kovar C."/>
            <person name="Mata R."/>
            <person name="Mathew T."/>
            <person name="Ngo R."/>
            <person name="Nguyen L."/>
            <person name="Nguyen N."/>
            <person name="Okwuonu G."/>
            <person name="Ongeri F."/>
            <person name="Pham C."/>
            <person name="Simmons D."/>
            <person name="Wilczek-Boney K."/>
            <person name="Hale W."/>
            <person name="Jakkamsetti A."/>
            <person name="Pham P."/>
            <person name="Ruth R."/>
            <person name="San Lucas F."/>
            <person name="Warren J."/>
            <person name="Zhang J."/>
            <person name="Zhao Z."/>
            <person name="Zhou C."/>
            <person name="Zhu D."/>
            <person name="Lee S."/>
            <person name="Bess C."/>
            <person name="Blankenburg K."/>
            <person name="Forbes L."/>
            <person name="Fu Q."/>
            <person name="Gubbala S."/>
            <person name="Hirani K."/>
            <person name="Jayaseelan J.C."/>
            <person name="Lara F."/>
            <person name="Munidasa M."/>
            <person name="Palculict T."/>
            <person name="Patil S."/>
            <person name="Pu L.-L."/>
            <person name="Saada N."/>
            <person name="Tang L."/>
            <person name="Weissenberger G."/>
            <person name="Zhu Y."/>
            <person name="Hemphill L."/>
            <person name="Shang Y."/>
            <person name="Youmans B."/>
            <person name="Ayvaz T."/>
            <person name="Ross M."/>
            <person name="Santibanez J."/>
            <person name="Aqrawi P."/>
            <person name="Gross S."/>
            <person name="Joshi V."/>
            <person name="Fowler G."/>
            <person name="Nazareth L."/>
            <person name="Reid J."/>
            <person name="Worley K."/>
            <person name="Petrosino J."/>
            <person name="Highlander S."/>
            <person name="Gibbs R."/>
        </authorList>
    </citation>
    <scope>NUCLEOTIDE SEQUENCE [LARGE SCALE GENOMIC DNA]</scope>
    <source>
        <strain evidence="2 3">DSM 3986</strain>
    </source>
</reference>